<accession>A0A0F9A7D2</accession>
<comment type="caution">
    <text evidence="1">The sequence shown here is derived from an EMBL/GenBank/DDBJ whole genome shotgun (WGS) entry which is preliminary data.</text>
</comment>
<dbReference type="EMBL" id="LAZR01059303">
    <property type="protein sequence ID" value="KKK68076.1"/>
    <property type="molecule type" value="Genomic_DNA"/>
</dbReference>
<organism evidence="1">
    <name type="scientific">marine sediment metagenome</name>
    <dbReference type="NCBI Taxonomy" id="412755"/>
    <lineage>
        <taxon>unclassified sequences</taxon>
        <taxon>metagenomes</taxon>
        <taxon>ecological metagenomes</taxon>
    </lineage>
</organism>
<dbReference type="AlphaFoldDB" id="A0A0F9A7D2"/>
<sequence length="52" mass="5950">MTNEDEINNLDTLVDVAVKKLVKEIEEGNTIELEVLLWHVPAVILAEYIKED</sequence>
<protein>
    <submittedName>
        <fullName evidence="1">Uncharacterized protein</fullName>
    </submittedName>
</protein>
<evidence type="ECO:0000313" key="1">
    <source>
        <dbReference type="EMBL" id="KKK68076.1"/>
    </source>
</evidence>
<proteinExistence type="predicted"/>
<name>A0A0F9A7D2_9ZZZZ</name>
<reference evidence="1" key="1">
    <citation type="journal article" date="2015" name="Nature">
        <title>Complex archaea that bridge the gap between prokaryotes and eukaryotes.</title>
        <authorList>
            <person name="Spang A."/>
            <person name="Saw J.H."/>
            <person name="Jorgensen S.L."/>
            <person name="Zaremba-Niedzwiedzka K."/>
            <person name="Martijn J."/>
            <person name="Lind A.E."/>
            <person name="van Eijk R."/>
            <person name="Schleper C."/>
            <person name="Guy L."/>
            <person name="Ettema T.J."/>
        </authorList>
    </citation>
    <scope>NUCLEOTIDE SEQUENCE</scope>
</reference>
<gene>
    <name evidence="1" type="ORF">LCGC14_2947680</name>
</gene>